<evidence type="ECO:0000256" key="2">
    <source>
        <dbReference type="SAM" id="Phobius"/>
    </source>
</evidence>
<feature type="region of interest" description="Disordered" evidence="1">
    <location>
        <begin position="1260"/>
        <end position="1285"/>
    </location>
</feature>
<feature type="region of interest" description="Disordered" evidence="1">
    <location>
        <begin position="246"/>
        <end position="279"/>
    </location>
</feature>
<dbReference type="Proteomes" id="UP000193689">
    <property type="component" value="Unassembled WGS sequence"/>
</dbReference>
<feature type="region of interest" description="Disordered" evidence="1">
    <location>
        <begin position="2156"/>
        <end position="2181"/>
    </location>
</feature>
<dbReference type="GeneID" id="63774763"/>
<feature type="compositionally biased region" description="Basic and acidic residues" evidence="1">
    <location>
        <begin position="401"/>
        <end position="410"/>
    </location>
</feature>
<accession>A0A1Y2DQF7</accession>
<feature type="transmembrane region" description="Helical" evidence="2">
    <location>
        <begin position="43"/>
        <end position="60"/>
    </location>
</feature>
<feature type="compositionally biased region" description="Low complexity" evidence="1">
    <location>
        <begin position="1064"/>
        <end position="1077"/>
    </location>
</feature>
<feature type="compositionally biased region" description="Low complexity" evidence="1">
    <location>
        <begin position="509"/>
        <end position="520"/>
    </location>
</feature>
<dbReference type="RefSeq" id="XP_040713423.1">
    <property type="nucleotide sequence ID" value="XM_040858551.1"/>
</dbReference>
<evidence type="ECO:0000313" key="4">
    <source>
        <dbReference type="Proteomes" id="UP000193689"/>
    </source>
</evidence>
<keyword evidence="2" id="KW-1133">Transmembrane helix</keyword>
<feature type="transmembrane region" description="Helical" evidence="2">
    <location>
        <begin position="6"/>
        <end position="31"/>
    </location>
</feature>
<feature type="region of interest" description="Disordered" evidence="1">
    <location>
        <begin position="1064"/>
        <end position="1118"/>
    </location>
</feature>
<proteinExistence type="predicted"/>
<feature type="transmembrane region" description="Helical" evidence="2">
    <location>
        <begin position="221"/>
        <end position="243"/>
    </location>
</feature>
<feature type="region of interest" description="Disordered" evidence="1">
    <location>
        <begin position="400"/>
        <end position="532"/>
    </location>
</feature>
<dbReference type="EMBL" id="MCFJ01000010">
    <property type="protein sequence ID" value="ORY61346.1"/>
    <property type="molecule type" value="Genomic_DNA"/>
</dbReference>
<feature type="compositionally biased region" description="Polar residues" evidence="1">
    <location>
        <begin position="763"/>
        <end position="772"/>
    </location>
</feature>
<dbReference type="STRING" id="1141098.A0A1Y2DQF7"/>
<dbReference type="OrthoDB" id="5370537at2759"/>
<feature type="transmembrane region" description="Helical" evidence="2">
    <location>
        <begin position="112"/>
        <end position="129"/>
    </location>
</feature>
<feature type="compositionally biased region" description="Polar residues" evidence="1">
    <location>
        <begin position="741"/>
        <end position="755"/>
    </location>
</feature>
<protein>
    <submittedName>
        <fullName evidence="3">Uncharacterized protein</fullName>
    </submittedName>
</protein>
<feature type="region of interest" description="Disordered" evidence="1">
    <location>
        <begin position="601"/>
        <end position="677"/>
    </location>
</feature>
<dbReference type="InParanoid" id="A0A1Y2DQF7"/>
<evidence type="ECO:0000256" key="1">
    <source>
        <dbReference type="SAM" id="MobiDB-lite"/>
    </source>
</evidence>
<feature type="compositionally biased region" description="Low complexity" evidence="1">
    <location>
        <begin position="1104"/>
        <end position="1118"/>
    </location>
</feature>
<evidence type="ECO:0000313" key="3">
    <source>
        <dbReference type="EMBL" id="ORY61346.1"/>
    </source>
</evidence>
<feature type="compositionally biased region" description="Basic and acidic residues" evidence="1">
    <location>
        <begin position="730"/>
        <end position="739"/>
    </location>
</feature>
<reference evidence="3 4" key="1">
    <citation type="submission" date="2016-07" db="EMBL/GenBank/DDBJ databases">
        <title>Pervasive Adenine N6-methylation of Active Genes in Fungi.</title>
        <authorList>
            <consortium name="DOE Joint Genome Institute"/>
            <person name="Mondo S.J."/>
            <person name="Dannebaum R.O."/>
            <person name="Kuo R.C."/>
            <person name="Labutti K."/>
            <person name="Haridas S."/>
            <person name="Kuo A."/>
            <person name="Salamov A."/>
            <person name="Ahrendt S.R."/>
            <person name="Lipzen A."/>
            <person name="Sullivan W."/>
            <person name="Andreopoulos W.B."/>
            <person name="Clum A."/>
            <person name="Lindquist E."/>
            <person name="Daum C."/>
            <person name="Ramamoorthy G.K."/>
            <person name="Gryganskyi A."/>
            <person name="Culley D."/>
            <person name="Magnuson J.K."/>
            <person name="James T.Y."/>
            <person name="O'Malley M.A."/>
            <person name="Stajich J.E."/>
            <person name="Spatafora J.W."/>
            <person name="Visel A."/>
            <person name="Grigoriev I.V."/>
        </authorList>
    </citation>
    <scope>NUCLEOTIDE SEQUENCE [LARGE SCALE GENOMIC DNA]</scope>
    <source>
        <strain evidence="3 4">CBS 129021</strain>
    </source>
</reference>
<feature type="compositionally biased region" description="Polar residues" evidence="1">
    <location>
        <begin position="462"/>
        <end position="486"/>
    </location>
</feature>
<keyword evidence="2" id="KW-0812">Transmembrane</keyword>
<sequence length="2486" mass="273734">MALPGTVQALIAAFSFGILVNASSAGLVLYIKGYGSAIFRDGLRLALITFLASSALWAQVEFISTVIEPTAASACQVTVIFSSLFDQVARVSIEQYLLWAVADQGSKSVSGMIPQALLLSRFIIGMVFVGETRVQFNPTCVPVSSVVPVAIVVIAVDVVILAYLAIRAFSSAPKDAGGNQQAVFKRKAVLLTIAALAIWLGTSVTLLLGLHTIDLLFRTTIPAIGLSILVALVTIFSGTLVSMRDNRPRLPGSPTPRDLNADRDISSADSDYPPARYEDVKGMNTTSVSAYAARNDADQTLPNIMRPVTGYIGMGGAPIQGQLFPPMRAMEQPTESTQQIPRTRAQISKPKSSFFDRVRGAPAANITVGRFAISAPIVSDHPDRPNPLNRMPTIDLATAAKNEKDRREEQAQAQREPMLIAQRPAPIPPTMSQEDAMKRAASTKRKTLAEVPPPEVARSDSMKTSQTYGGLSVEGNASSTSAQLSPNKDELRRRSPRQAVPTQTPNFQPITPGGPIRIPIPRAPTPPETAPAKIQEPVKTPLQRRPTIGLPSNPRAQALKTVTSESTVQRQQTVMFINNIVYDDPNIVDSIMQVASKTPFSPLKSSKSVVNRPRPIPRKAEMDSPNNVHRRSKSGGSIYSRKSLFQSRPGSPTQLPPLPPPPMSAGTALRPLPNNTKSMTFDEKMALLFPPLSASSTTTSVKRRSSVPDLPRLPLPFLEESTKAPTETVEEGRADERRSKTTATDGSSVRTQSTLGVDRSNQREAQNSQRNLGNDPGNSYMPGFPIGQETTRQPSYMDRKRQSSPVLPAGRLSDMSGISEAKSRDEVATTNWGSVHSPIAPVDINQSWLTARSTYISKDSNEPSSEQHPVPSGIGGFGQEVMTVMLDTSLTHAADNQQFFLEDDESKLPHSEKSGNQISSQWHHRVGEECPTFSARQDKLRARKMPPPTPLLLNGMSNKNAMVVPTAEPSPVESPEAAYRKIQAQLQNFEQPNRDSVESQGKRIALLENLELEMGQQENKWQLMQHNLDRDSLSTVQSSRPVSTANATAANATAANATAANATAANSLSRQSSIKSIAADRRASRRARMRSGSRSSLKDDESAETPSSQSSTSNRASAWQSRLAEAQLEYAENAPDLLMKRNNLNFLSVSKVGLGSPTPPDTNESDSENEAGFQTLAPKVYVPPVQVRGLWKPSRPVEQIYKGTLWTSPAQKPFETCESPALTGLSVRPAARKSSEPLVVESSSLWQKPIDAKKSHAGSLWTKDVPQPLPIPPKVSARPVTQRPPRRNKRVTLLPDILESPKPLPDKRGTLGIFQFPWGEKSENATYQPPRQTFMAMPGTMTSGAPRMSATLEARARQIEADEYSSSFYDDYDEEAEGGNFDEFDYEDSEADDFDETTLWEIASLLKTDISSNNSLLSAPLSNYGLQQYMDQIRSDDDDEPNEMALDSDDISDERDATDFDIMVEEPIPTIAVSPTTDGPTLWVAKETTELPHSKGLPQPDEAVWQSYIPAGAEIVRSQARVDDIVPIESTQLWTPRIIKQLWVAKTTTMVRNFGLPQPALSVWETYLPEATGIVRSQARIDEITPIQSTQMWQPKTIKQLWVAKAAEPLRGFGLPQPALVVWETYLPEATGVVRSQARIDEITPIQSTQMWQPKTIKQLWVAKVTEPLKGFGLPQPAEAVWERYIPANVDMVRTQARIEELSALESTQMWMPKNTIRLWVAKAAEAPKSFGLSQPTDAVWASYIPVNVDRVRSQARIEELSALESTQMWMPKNTIRLWVAKAAEAPKSFGLPQPTDAVWASYIPVNVDRVRSQARIEELSALESTQMWMPKNTIHLWVAKVAEAPKSFGLSQPIDAVWASYIPVNVDRVRSQARPEELASLESMQMWTPEQIAQIAQLWEARTSTKTRGTGLPQPDEAVWNSYLPTGDFVRSQPRMEEIAPIESTDLWQPSMEEMDEPAGLLWAATVSRISQQLDVAIKSVEDAVMVTPDMSSQATETQPRLLLWEQPSSENDPQVDGLFNTSFKRSDYRRTSKIPAAISMMRAPRLTQEPLQQLSTRNLWKLSTTSAVETLNNGSLLWFKRSGEAIGVSSLFKVDSERKVYRTTSAEPAALHMTSKPRVIEEPLSKLQSTELWAASTTTVEVDWITMSTISPQSPSVASIPSSPSSLVSPTTETSSAATSTKSGFSFRSWWGKKQSESEAAVLPELPEVPVVSKDLDVELSSSEMTPYVPLRQQYRPAVVYREDWDAALREAYNASYPSTKFVRINASKAQWNDELQQAIRASHLAPKITRRSASPQEWSAALSQAIAASYPQHRFSRGQVLPAQWDAELQEAIARSQQTIFDVSKRHPVFFGSITSISDNVHPAMSGLAQPSPDNLPKTTQPLLWSQPAQAVNEAPKVLWTPSAARAARAASPQLPEIESESRSHHLQAMSADTEITLDADFGVQGMWKYGGGNLSRRQNSIPDRDWLVDTMKKRFSSVELRY</sequence>
<feature type="compositionally biased region" description="Pro residues" evidence="1">
    <location>
        <begin position="654"/>
        <end position="663"/>
    </location>
</feature>
<keyword evidence="4" id="KW-1185">Reference proteome</keyword>
<organism evidence="3 4">
    <name type="scientific">Pseudomassariella vexata</name>
    <dbReference type="NCBI Taxonomy" id="1141098"/>
    <lineage>
        <taxon>Eukaryota</taxon>
        <taxon>Fungi</taxon>
        <taxon>Dikarya</taxon>
        <taxon>Ascomycota</taxon>
        <taxon>Pezizomycotina</taxon>
        <taxon>Sordariomycetes</taxon>
        <taxon>Xylariomycetidae</taxon>
        <taxon>Amphisphaeriales</taxon>
        <taxon>Pseudomassariaceae</taxon>
        <taxon>Pseudomassariella</taxon>
    </lineage>
</organism>
<keyword evidence="2" id="KW-0472">Membrane</keyword>
<feature type="transmembrane region" description="Helical" evidence="2">
    <location>
        <begin position="141"/>
        <end position="166"/>
    </location>
</feature>
<gene>
    <name evidence="3" type="ORF">BCR38DRAFT_411227</name>
</gene>
<name>A0A1Y2DQF7_9PEZI</name>
<comment type="caution">
    <text evidence="3">The sequence shown here is derived from an EMBL/GenBank/DDBJ whole genome shotgun (WGS) entry which is preliminary data.</text>
</comment>
<feature type="region of interest" description="Disordered" evidence="1">
    <location>
        <begin position="695"/>
        <end position="824"/>
    </location>
</feature>
<feature type="transmembrane region" description="Helical" evidence="2">
    <location>
        <begin position="188"/>
        <end position="209"/>
    </location>
</feature>